<name>A0A371XCW4_9HYPH</name>
<organism evidence="4 5">
    <name type="scientific">Mesorhizobium denitrificans</name>
    <dbReference type="NCBI Taxonomy" id="2294114"/>
    <lineage>
        <taxon>Bacteria</taxon>
        <taxon>Pseudomonadati</taxon>
        <taxon>Pseudomonadota</taxon>
        <taxon>Alphaproteobacteria</taxon>
        <taxon>Hyphomicrobiales</taxon>
        <taxon>Phyllobacteriaceae</taxon>
        <taxon>Mesorhizobium</taxon>
    </lineage>
</organism>
<dbReference type="PANTHER" id="PTHR33121">
    <property type="entry name" value="CYCLIC DI-GMP PHOSPHODIESTERASE PDEF"/>
    <property type="match status" value="1"/>
</dbReference>
<evidence type="ECO:0000313" key="5">
    <source>
        <dbReference type="Proteomes" id="UP000262379"/>
    </source>
</evidence>
<dbReference type="InterPro" id="IPR029787">
    <property type="entry name" value="Nucleotide_cyclase"/>
</dbReference>
<feature type="transmembrane region" description="Helical" evidence="1">
    <location>
        <begin position="133"/>
        <end position="154"/>
    </location>
</feature>
<evidence type="ECO:0000259" key="3">
    <source>
        <dbReference type="PROSITE" id="PS50887"/>
    </source>
</evidence>
<dbReference type="PROSITE" id="PS50887">
    <property type="entry name" value="GGDEF"/>
    <property type="match status" value="1"/>
</dbReference>
<keyword evidence="1" id="KW-1133">Transmembrane helix</keyword>
<dbReference type="Pfam" id="PF00563">
    <property type="entry name" value="EAL"/>
    <property type="match status" value="1"/>
</dbReference>
<gene>
    <name evidence="4" type="ORF">DY251_14920</name>
</gene>
<keyword evidence="1" id="KW-0472">Membrane</keyword>
<feature type="transmembrane region" description="Helical" evidence="1">
    <location>
        <begin position="87"/>
        <end position="113"/>
    </location>
</feature>
<dbReference type="InterPro" id="IPR050706">
    <property type="entry name" value="Cyclic-di-GMP_PDE-like"/>
</dbReference>
<dbReference type="PROSITE" id="PS50883">
    <property type="entry name" value="EAL"/>
    <property type="match status" value="1"/>
</dbReference>
<proteinExistence type="predicted"/>
<protein>
    <submittedName>
        <fullName evidence="4">EAL domain-containing protein</fullName>
    </submittedName>
</protein>
<dbReference type="Pfam" id="PF00990">
    <property type="entry name" value="GGDEF"/>
    <property type="match status" value="1"/>
</dbReference>
<keyword evidence="5" id="KW-1185">Reference proteome</keyword>
<evidence type="ECO:0000256" key="1">
    <source>
        <dbReference type="SAM" id="Phobius"/>
    </source>
</evidence>
<dbReference type="InterPro" id="IPR000160">
    <property type="entry name" value="GGDEF_dom"/>
</dbReference>
<dbReference type="NCBIfam" id="TIGR00254">
    <property type="entry name" value="GGDEF"/>
    <property type="match status" value="1"/>
</dbReference>
<feature type="transmembrane region" description="Helical" evidence="1">
    <location>
        <begin position="55"/>
        <end position="75"/>
    </location>
</feature>
<dbReference type="EMBL" id="QURN01000011">
    <property type="protein sequence ID" value="RFC66864.1"/>
    <property type="molecule type" value="Genomic_DNA"/>
</dbReference>
<reference evidence="5" key="1">
    <citation type="submission" date="2018-08" db="EMBL/GenBank/DDBJ databases">
        <authorList>
            <person name="Im W.T."/>
        </authorList>
    </citation>
    <scope>NUCLEOTIDE SEQUENCE [LARGE SCALE GENOMIC DNA]</scope>
    <source>
        <strain evidence="5">LA-28</strain>
    </source>
</reference>
<dbReference type="Gene3D" id="3.30.70.270">
    <property type="match status" value="1"/>
</dbReference>
<dbReference type="SUPFAM" id="SSF141868">
    <property type="entry name" value="EAL domain-like"/>
    <property type="match status" value="1"/>
</dbReference>
<dbReference type="InterPro" id="IPR001633">
    <property type="entry name" value="EAL_dom"/>
</dbReference>
<dbReference type="Gene3D" id="3.20.20.450">
    <property type="entry name" value="EAL domain"/>
    <property type="match status" value="1"/>
</dbReference>
<comment type="caution">
    <text evidence="4">The sequence shown here is derived from an EMBL/GenBank/DDBJ whole genome shotgun (WGS) entry which is preliminary data.</text>
</comment>
<dbReference type="CDD" id="cd01949">
    <property type="entry name" value="GGDEF"/>
    <property type="match status" value="1"/>
</dbReference>
<keyword evidence="1" id="KW-0812">Transmembrane</keyword>
<dbReference type="InterPro" id="IPR035919">
    <property type="entry name" value="EAL_sf"/>
</dbReference>
<dbReference type="CDD" id="cd01948">
    <property type="entry name" value="EAL"/>
    <property type="match status" value="1"/>
</dbReference>
<feature type="domain" description="GGDEF" evidence="3">
    <location>
        <begin position="203"/>
        <end position="333"/>
    </location>
</feature>
<feature type="domain" description="EAL" evidence="2">
    <location>
        <begin position="342"/>
        <end position="595"/>
    </location>
</feature>
<dbReference type="AlphaFoldDB" id="A0A371XCW4"/>
<dbReference type="PANTHER" id="PTHR33121:SF79">
    <property type="entry name" value="CYCLIC DI-GMP PHOSPHODIESTERASE PDED-RELATED"/>
    <property type="match status" value="1"/>
</dbReference>
<sequence length="603" mass="65431">MPISAALSLLILAIEYSAGEGIRVLIWFVAVNLINGARIAIALRPIATVPENQLFHLKAFAFMSGICWSYLAVLTEGYTQPTSTFNLIILAGICAGAVTYSGSCALLSINFIGPPLITAALTLVWRATFESSALAFAVALFLVGLVRSSFMAEARFLELIRLRRKAELFAEEMERSSREDHLTGLLNRRGFEHALAAAKPSNQTFAAMAIDLDGFKSVNDTYGHRIGDDLLIELAQRAAAWAPGDAILARIGGDEFAIVHQLEPGKSLEHAKVQKLIDSITAPYSSAPSARIGACVGIYESKKLDAADMLLHSDVALYAAKAKGRNEFYFFDTELRHQLERRQHIERDLRAAIASSDLTSWFQPIVDLDTGRVAGIEALVRWTHPVHGTISPPEIITAAREIGALPVLTDMVFTNCCALMGRLNKSGRPEIKVAMNLSPLELDITEVDKLIIEGLRARGLSTAQFEIEITEESSLDYSRADKKLRTLAEAGVSIALDDFGTGFSTFASIKNGWITKIKIDKEFVSGSTSSLDDALLVKSVIDLGKALEIEVSAEGVETKENAKLLLSLGCVLAQGFLFSKPVSSSEILGTIERIETSKARLAS</sequence>
<dbReference type="SUPFAM" id="SSF55073">
    <property type="entry name" value="Nucleotide cyclase"/>
    <property type="match status" value="1"/>
</dbReference>
<dbReference type="SMART" id="SM00052">
    <property type="entry name" value="EAL"/>
    <property type="match status" value="1"/>
</dbReference>
<dbReference type="SMART" id="SM00267">
    <property type="entry name" value="GGDEF"/>
    <property type="match status" value="1"/>
</dbReference>
<evidence type="ECO:0000259" key="2">
    <source>
        <dbReference type="PROSITE" id="PS50883"/>
    </source>
</evidence>
<dbReference type="GO" id="GO:0071111">
    <property type="term" value="F:cyclic-guanylate-specific phosphodiesterase activity"/>
    <property type="evidence" value="ECO:0007669"/>
    <property type="project" value="InterPro"/>
</dbReference>
<dbReference type="InterPro" id="IPR043128">
    <property type="entry name" value="Rev_trsase/Diguanyl_cyclase"/>
</dbReference>
<dbReference type="Proteomes" id="UP000262379">
    <property type="component" value="Unassembled WGS sequence"/>
</dbReference>
<accession>A0A371XCW4</accession>
<evidence type="ECO:0000313" key="4">
    <source>
        <dbReference type="EMBL" id="RFC66864.1"/>
    </source>
</evidence>